<keyword evidence="2" id="KW-0285">Flavoprotein</keyword>
<dbReference type="InterPro" id="IPR033856">
    <property type="entry name" value="Trp_halogen"/>
</dbReference>
<feature type="binding site" evidence="2">
    <location>
        <position position="371"/>
    </location>
    <ligand>
        <name>L-tryptophan</name>
        <dbReference type="ChEBI" id="CHEBI:57912"/>
    </ligand>
</feature>
<evidence type="ECO:0000313" key="3">
    <source>
        <dbReference type="EMBL" id="GLR72610.1"/>
    </source>
</evidence>
<dbReference type="PANTHER" id="PTHR43747">
    <property type="entry name" value="FAD-BINDING PROTEIN"/>
    <property type="match status" value="1"/>
</dbReference>
<name>A0AA37T6U5_9ALTE</name>
<sequence length="540" mass="60398">MTLDANMTDHNYIDNIVIVGGGTAGWLSACHLAKNQPHCNITVIESPNIPTIGVGEGSVPSVAESLKALGISETDLIREAYASHKQSVEFINWKSTTQNDSKALHRYHHIFEKPACDLDELIEYWKHSGTNSSFVDVISAQGAICDNNLAPKVITMPEYKGVSGYAFHFDALRLAKLLKDHACKTFNVKHIEAELVDVTLCSDGNIGELRLDTGEGVSADLFVDCTGFKSLLLGKALCTKFIDKQDVLFTDSALTTQIHYKGHHPEEHRQSSSPYVNNNVTVASSTKATAQDAGWIWDIALSNRRGVGYVFSSKHTTAEKVETQLRDYLANDAIDDLTFRQVDFKVGYRELAWSKNCVGIGLSQGFVEPLEATGIMMIDDVAKALAAIIPRHKSSMPAAARKLNQIVSHQWASIIDFIKIHYVLSDRSESFWCDNRSQSSIPETLADRLSLWHSRLPSDYDFTSRHDVFYRINYLYILLGMDCLPNAKINNKMKVIKKMDCENTLNYIQHVRLNKEKLLHVLPSNTELLYKIKLFGLQSV</sequence>
<dbReference type="Proteomes" id="UP001156601">
    <property type="component" value="Unassembled WGS sequence"/>
</dbReference>
<feature type="binding site" evidence="2">
    <location>
        <begin position="21"/>
        <end position="24"/>
    </location>
    <ligand>
        <name>FAD</name>
        <dbReference type="ChEBI" id="CHEBI:57692"/>
    </ligand>
</feature>
<comment type="caution">
    <text evidence="3">The sequence shown here is derived from an EMBL/GenBank/DDBJ whole genome shotgun (WGS) entry which is preliminary data.</text>
</comment>
<reference evidence="3" key="2">
    <citation type="submission" date="2023-01" db="EMBL/GenBank/DDBJ databases">
        <title>Draft genome sequence of Agaribacter marinus strain NBRC 110023.</title>
        <authorList>
            <person name="Sun Q."/>
            <person name="Mori K."/>
        </authorList>
    </citation>
    <scope>NUCLEOTIDE SEQUENCE</scope>
    <source>
        <strain evidence="3">NBRC 110023</strain>
    </source>
</reference>
<feature type="active site" evidence="1">
    <location>
        <position position="85"/>
    </location>
</feature>
<reference evidence="3" key="1">
    <citation type="journal article" date="2014" name="Int. J. Syst. Evol. Microbiol.">
        <title>Complete genome sequence of Corynebacterium casei LMG S-19264T (=DSM 44701T), isolated from a smear-ripened cheese.</title>
        <authorList>
            <consortium name="US DOE Joint Genome Institute (JGI-PGF)"/>
            <person name="Walter F."/>
            <person name="Albersmeier A."/>
            <person name="Kalinowski J."/>
            <person name="Ruckert C."/>
        </authorList>
    </citation>
    <scope>NUCLEOTIDE SEQUENCE</scope>
    <source>
        <strain evidence="3">NBRC 110023</strain>
    </source>
</reference>
<dbReference type="InterPro" id="IPR036188">
    <property type="entry name" value="FAD/NAD-bd_sf"/>
</dbReference>
<dbReference type="SUPFAM" id="SSF51905">
    <property type="entry name" value="FAD/NAD(P)-binding domain"/>
    <property type="match status" value="1"/>
</dbReference>
<dbReference type="InterPro" id="IPR050816">
    <property type="entry name" value="Flavin-dep_Halogenase_NPB"/>
</dbReference>
<feature type="binding site" evidence="2">
    <location>
        <position position="375"/>
    </location>
    <ligand>
        <name>FAD</name>
        <dbReference type="ChEBI" id="CHEBI:57692"/>
    </ligand>
</feature>
<evidence type="ECO:0000256" key="1">
    <source>
        <dbReference type="PIRSR" id="PIRSR011396-1"/>
    </source>
</evidence>
<accession>A0AA37T6U5</accession>
<keyword evidence="2" id="KW-0274">FAD</keyword>
<evidence type="ECO:0000256" key="2">
    <source>
        <dbReference type="PIRSR" id="PIRSR011396-2"/>
    </source>
</evidence>
<gene>
    <name evidence="3" type="ORF">GCM10007852_35180</name>
</gene>
<dbReference type="GO" id="GO:0000166">
    <property type="term" value="F:nucleotide binding"/>
    <property type="evidence" value="ECO:0007669"/>
    <property type="project" value="UniProtKB-KW"/>
</dbReference>
<feature type="binding site" evidence="2">
    <location>
        <position position="362"/>
    </location>
    <ligand>
        <name>FAD</name>
        <dbReference type="ChEBI" id="CHEBI:57692"/>
    </ligand>
</feature>
<organism evidence="3 4">
    <name type="scientific">Agaribacter marinus</name>
    <dbReference type="NCBI Taxonomy" id="1431249"/>
    <lineage>
        <taxon>Bacteria</taxon>
        <taxon>Pseudomonadati</taxon>
        <taxon>Pseudomonadota</taxon>
        <taxon>Gammaproteobacteria</taxon>
        <taxon>Alteromonadales</taxon>
        <taxon>Alteromonadaceae</taxon>
        <taxon>Agaribacter</taxon>
    </lineage>
</organism>
<dbReference type="PANTHER" id="PTHR43747:SF4">
    <property type="entry name" value="FLAVIN-DEPENDENT TRYPTOPHAN HALOGENASE"/>
    <property type="match status" value="1"/>
</dbReference>
<dbReference type="Pfam" id="PF04820">
    <property type="entry name" value="Trp_halogenase"/>
    <property type="match status" value="1"/>
</dbReference>
<dbReference type="GO" id="GO:0004497">
    <property type="term" value="F:monooxygenase activity"/>
    <property type="evidence" value="ECO:0007669"/>
    <property type="project" value="InterPro"/>
</dbReference>
<feature type="binding site" evidence="2">
    <location>
        <position position="85"/>
    </location>
    <ligand>
        <name>7-chloro-L-tryptophan</name>
        <dbReference type="ChEBI" id="CHEBI:58713"/>
    </ligand>
</feature>
<dbReference type="EMBL" id="BSOT01000011">
    <property type="protein sequence ID" value="GLR72610.1"/>
    <property type="molecule type" value="Genomic_DNA"/>
</dbReference>
<proteinExistence type="predicted"/>
<dbReference type="InterPro" id="IPR006905">
    <property type="entry name" value="Flavin_halogenase"/>
</dbReference>
<dbReference type="PIRSF" id="PIRSF011396">
    <property type="entry name" value="Trp_halogenase"/>
    <property type="match status" value="1"/>
</dbReference>
<evidence type="ECO:0000313" key="4">
    <source>
        <dbReference type="Proteomes" id="UP001156601"/>
    </source>
</evidence>
<dbReference type="Gene3D" id="3.50.50.60">
    <property type="entry name" value="FAD/NAD(P)-binding domain"/>
    <property type="match status" value="1"/>
</dbReference>
<keyword evidence="2" id="KW-0547">Nucleotide-binding</keyword>
<keyword evidence="4" id="KW-1185">Reference proteome</keyword>
<dbReference type="AlphaFoldDB" id="A0AA37T6U5"/>
<protein>
    <submittedName>
        <fullName evidence="3">Tryptophan halogenase</fullName>
    </submittedName>
</protein>